<gene>
    <name evidence="2" type="ORF">OU798_07855</name>
</gene>
<dbReference type="EMBL" id="JAPOHD010000015">
    <property type="protein sequence ID" value="MCY1720253.1"/>
    <property type="molecule type" value="Genomic_DNA"/>
</dbReference>
<dbReference type="Proteomes" id="UP001145087">
    <property type="component" value="Unassembled WGS sequence"/>
</dbReference>
<keyword evidence="1" id="KW-0732">Signal</keyword>
<keyword evidence="3" id="KW-1185">Reference proteome</keyword>
<feature type="signal peptide" evidence="1">
    <location>
        <begin position="1"/>
        <end position="25"/>
    </location>
</feature>
<accession>A0A9X3J5C1</accession>
<dbReference type="RefSeq" id="WP_343332587.1">
    <property type="nucleotide sequence ID" value="NZ_JAPOHD010000015.1"/>
</dbReference>
<protein>
    <recommendedName>
        <fullName evidence="4">Adhesin domain-containing protein</fullName>
    </recommendedName>
</protein>
<evidence type="ECO:0008006" key="4">
    <source>
        <dbReference type="Google" id="ProtNLM"/>
    </source>
</evidence>
<organism evidence="2 3">
    <name type="scientific">Draconibacterium aestuarii</name>
    <dbReference type="NCBI Taxonomy" id="2998507"/>
    <lineage>
        <taxon>Bacteria</taxon>
        <taxon>Pseudomonadati</taxon>
        <taxon>Bacteroidota</taxon>
        <taxon>Bacteroidia</taxon>
        <taxon>Marinilabiliales</taxon>
        <taxon>Prolixibacteraceae</taxon>
        <taxon>Draconibacterium</taxon>
    </lineage>
</organism>
<reference evidence="2" key="1">
    <citation type="submission" date="2022-11" db="EMBL/GenBank/DDBJ databases">
        <title>Marilongibacter aestuarii gen. nov., sp. nov., isolated from tidal flat sediment.</title>
        <authorList>
            <person name="Jiayan W."/>
        </authorList>
    </citation>
    <scope>NUCLEOTIDE SEQUENCE</scope>
    <source>
        <strain evidence="2">Z1-6</strain>
    </source>
</reference>
<evidence type="ECO:0000313" key="2">
    <source>
        <dbReference type="EMBL" id="MCY1720253.1"/>
    </source>
</evidence>
<proteinExistence type="predicted"/>
<dbReference type="AlphaFoldDB" id="A0A9X3J5C1"/>
<name>A0A9X3J5C1_9BACT</name>
<evidence type="ECO:0000313" key="3">
    <source>
        <dbReference type="Proteomes" id="UP001145087"/>
    </source>
</evidence>
<evidence type="ECO:0000256" key="1">
    <source>
        <dbReference type="SAM" id="SignalP"/>
    </source>
</evidence>
<comment type="caution">
    <text evidence="2">The sequence shown here is derived from an EMBL/GenBank/DDBJ whole genome shotgun (WGS) entry which is preliminary data.</text>
</comment>
<feature type="chain" id="PRO_5040982211" description="Adhesin domain-containing protein" evidence="1">
    <location>
        <begin position="26"/>
        <end position="430"/>
    </location>
</feature>
<sequence length="430" mass="48017">MKKQLLFKTLLLAIALLFANKAVLSQNYEAGKTLEKSAAVPENVDILISNHSGDIDFSTTNESSVKIHTDIKVTTKTKEEADKLMEAIENFKFNLNGNTLNIDTRFYKSMNTINGRSTITLLNGDKIKIKDFDISHKISIPKSASLNLKNKYSNVSMESLNGSVQLNLYSSKLTARNFASDVSIESKYSKLYVSDFNAITKLDLYDTDIVFKSANDLNIQSKYSKFEGNKAGSLTINSYDDDFKIDVFTDLKMEAKYSGLVSEAVLNMLDLDLYDSDIIIASAKQARFSGKYCELKLGNVKELNIPSSYDNDIYLGKTVRVQIDESKYSLYEMNATSNFSIIGYDDEVKIAKLNSDFESISVDGKYGKLSINPGSAPFKIDAQMKYGKVDFPESLKVSKRIEKNSELEIMAGENGGTVKIRGYDMKVTIK</sequence>